<dbReference type="InterPro" id="IPR050798">
    <property type="entry name" value="YhaM_exoribonuc/phosphodiest"/>
</dbReference>
<keyword evidence="4" id="KW-1185">Reference proteome</keyword>
<dbReference type="PANTHER" id="PTHR37294:SF1">
    <property type="entry name" value="3'-5' EXORIBONUCLEASE YHAM"/>
    <property type="match status" value="1"/>
</dbReference>
<dbReference type="Gene3D" id="1.10.3210.10">
    <property type="entry name" value="Hypothetical protein af1432"/>
    <property type="match status" value="1"/>
</dbReference>
<dbReference type="GO" id="GO:0016787">
    <property type="term" value="F:hydrolase activity"/>
    <property type="evidence" value="ECO:0007669"/>
    <property type="project" value="UniProtKB-KW"/>
</dbReference>
<dbReference type="AlphaFoldDB" id="A0A6C2YPA7"/>
<dbReference type="Pfam" id="PF01966">
    <property type="entry name" value="HD"/>
    <property type="match status" value="1"/>
</dbReference>
<organism evidence="3">
    <name type="scientific">Tuwongella immobilis</name>
    <dbReference type="NCBI Taxonomy" id="692036"/>
    <lineage>
        <taxon>Bacteria</taxon>
        <taxon>Pseudomonadati</taxon>
        <taxon>Planctomycetota</taxon>
        <taxon>Planctomycetia</taxon>
        <taxon>Gemmatales</taxon>
        <taxon>Gemmataceae</taxon>
        <taxon>Tuwongella</taxon>
    </lineage>
</organism>
<dbReference type="GO" id="GO:0031125">
    <property type="term" value="P:rRNA 3'-end processing"/>
    <property type="evidence" value="ECO:0007669"/>
    <property type="project" value="TreeGrafter"/>
</dbReference>
<dbReference type="SUPFAM" id="SSF109604">
    <property type="entry name" value="HD-domain/PDEase-like"/>
    <property type="match status" value="1"/>
</dbReference>
<dbReference type="EMBL" id="LR593887">
    <property type="protein sequence ID" value="VTS03678.1"/>
    <property type="molecule type" value="Genomic_DNA"/>
</dbReference>
<feature type="domain" description="HD/PDEase" evidence="2">
    <location>
        <begin position="172"/>
        <end position="313"/>
    </location>
</feature>
<name>A0A6C2YPA7_9BACT</name>
<dbReference type="PANTHER" id="PTHR37294">
    <property type="entry name" value="3'-5' EXORIBONUCLEASE YHAM"/>
    <property type="match status" value="1"/>
</dbReference>
<reference evidence="3" key="1">
    <citation type="submission" date="2019-04" db="EMBL/GenBank/DDBJ databases">
        <authorList>
            <consortium name="Science for Life Laboratories"/>
        </authorList>
    </citation>
    <scope>NUCLEOTIDE SEQUENCE</scope>
    <source>
        <strain evidence="3">MBLW1</strain>
    </source>
</reference>
<dbReference type="SMART" id="SM00471">
    <property type="entry name" value="HDc"/>
    <property type="match status" value="1"/>
</dbReference>
<evidence type="ECO:0000256" key="1">
    <source>
        <dbReference type="ARBA" id="ARBA00022801"/>
    </source>
</evidence>
<dbReference type="InParanoid" id="A0A6C2YPA7"/>
<evidence type="ECO:0000313" key="4">
    <source>
        <dbReference type="Proteomes" id="UP000464378"/>
    </source>
</evidence>
<dbReference type="RefSeq" id="WP_162658287.1">
    <property type="nucleotide sequence ID" value="NZ_LR593887.1"/>
</dbReference>
<protein>
    <recommendedName>
        <fullName evidence="2">HD/PDEase domain-containing protein</fullName>
    </recommendedName>
</protein>
<gene>
    <name evidence="3" type="ORF">GMBLW1_07630</name>
</gene>
<dbReference type="InterPro" id="IPR006674">
    <property type="entry name" value="HD_domain"/>
</dbReference>
<sequence>MARSKSHPIRAKLSELQPGQYADCYALLADRTKSMTREGKPFFTCRFRDLNRIVTAMIWEDSDFYSDCEKAWKTGRCYKLRVQFQQHERYGPQIEIEAIREITDQDREEGFQESDIVERSLFNPQELFDELLTINLKENRNLGYQSLVSLVMETYRSRLLLLPGSQRHYYPFIGGWLEHTRNVTRTVIQLADYYLTQYPTRAVHFNRDLAITGAMLHDVGRIGELDTNPLPEQTISGKMVGHIILGRDLVRDLVPKVEGLTPSDWRLLEHLLLSYLSLPEWGSPRLPLIPEVLMIHHADDLDAKLEMYHRCLSRDSSEGTFTERDPILGRALLRVRELDG</sequence>
<dbReference type="InterPro" id="IPR003607">
    <property type="entry name" value="HD/PDEase_dom"/>
</dbReference>
<dbReference type="CDD" id="cd00077">
    <property type="entry name" value="HDc"/>
    <property type="match status" value="1"/>
</dbReference>
<dbReference type="KEGG" id="tim:GMBLW1_07630"/>
<keyword evidence="1 3" id="KW-0378">Hydrolase</keyword>
<evidence type="ECO:0000313" key="3">
    <source>
        <dbReference type="EMBL" id="VIP03197.1"/>
    </source>
</evidence>
<evidence type="ECO:0000259" key="2">
    <source>
        <dbReference type="SMART" id="SM00471"/>
    </source>
</evidence>
<proteinExistence type="predicted"/>
<dbReference type="Proteomes" id="UP000464378">
    <property type="component" value="Chromosome"/>
</dbReference>
<accession>A0A6C2YPA7</accession>
<dbReference type="EMBL" id="LR586016">
    <property type="protein sequence ID" value="VIP03197.1"/>
    <property type="molecule type" value="Genomic_DNA"/>
</dbReference>